<dbReference type="PROSITE" id="PS51186">
    <property type="entry name" value="GNAT"/>
    <property type="match status" value="1"/>
</dbReference>
<accession>A0ABN1UMM7</accession>
<sequence length="260" mass="28644">MDVPSLAFRTDLALARLAGSEVDDRGDHVVVRTPDNPDYYWGNYLLLPRPPTAAELPDWEAAFVRTFPRSRHRAYGVATADGTRDDLAAFADAGMEADASSVMTATAVYEPPRPNRDATYRPLAGDDDWAQQVALWSDSEDDRVHHDFVVAKVAAERRMTETGDGAWWGAFLGGRLLSSMGLVAASPGLARFQQVQTHPDARGRGLAGTLVHRVSRYGFEELGAHTLVMVADPEYLAIRIYRSVGFEDTETQLQAQRRPA</sequence>
<dbReference type="InterPro" id="IPR000182">
    <property type="entry name" value="GNAT_dom"/>
</dbReference>
<protein>
    <submittedName>
        <fullName evidence="2">GNAT family N-acetyltransferase</fullName>
    </submittedName>
</protein>
<dbReference type="RefSeq" id="WP_343909122.1">
    <property type="nucleotide sequence ID" value="NZ_BAAAJE010000021.1"/>
</dbReference>
<evidence type="ECO:0000313" key="3">
    <source>
        <dbReference type="Proteomes" id="UP001499979"/>
    </source>
</evidence>
<organism evidence="2 3">
    <name type="scientific">Nocardioides aquiterrae</name>
    <dbReference type="NCBI Taxonomy" id="203799"/>
    <lineage>
        <taxon>Bacteria</taxon>
        <taxon>Bacillati</taxon>
        <taxon>Actinomycetota</taxon>
        <taxon>Actinomycetes</taxon>
        <taxon>Propionibacteriales</taxon>
        <taxon>Nocardioidaceae</taxon>
        <taxon>Nocardioides</taxon>
    </lineage>
</organism>
<evidence type="ECO:0000313" key="2">
    <source>
        <dbReference type="EMBL" id="GAA1155570.1"/>
    </source>
</evidence>
<keyword evidence="3" id="KW-1185">Reference proteome</keyword>
<dbReference type="EMBL" id="BAAAJE010000021">
    <property type="protein sequence ID" value="GAA1155570.1"/>
    <property type="molecule type" value="Genomic_DNA"/>
</dbReference>
<feature type="domain" description="N-acetyltransferase" evidence="1">
    <location>
        <begin position="118"/>
        <end position="260"/>
    </location>
</feature>
<dbReference type="Gene3D" id="3.40.630.30">
    <property type="match status" value="1"/>
</dbReference>
<dbReference type="Pfam" id="PF08445">
    <property type="entry name" value="FR47"/>
    <property type="match status" value="1"/>
</dbReference>
<comment type="caution">
    <text evidence="2">The sequence shown here is derived from an EMBL/GenBank/DDBJ whole genome shotgun (WGS) entry which is preliminary data.</text>
</comment>
<reference evidence="2 3" key="1">
    <citation type="journal article" date="2019" name="Int. J. Syst. Evol. Microbiol.">
        <title>The Global Catalogue of Microorganisms (GCM) 10K type strain sequencing project: providing services to taxonomists for standard genome sequencing and annotation.</title>
        <authorList>
            <consortium name="The Broad Institute Genomics Platform"/>
            <consortium name="The Broad Institute Genome Sequencing Center for Infectious Disease"/>
            <person name="Wu L."/>
            <person name="Ma J."/>
        </authorList>
    </citation>
    <scope>NUCLEOTIDE SEQUENCE [LARGE SCALE GENOMIC DNA]</scope>
    <source>
        <strain evidence="2 3">JCM 11813</strain>
    </source>
</reference>
<dbReference type="Proteomes" id="UP001499979">
    <property type="component" value="Unassembled WGS sequence"/>
</dbReference>
<dbReference type="InterPro" id="IPR013653">
    <property type="entry name" value="GCN5-like_dom"/>
</dbReference>
<gene>
    <name evidence="2" type="ORF">GCM10009606_37180</name>
</gene>
<name>A0ABN1UMM7_9ACTN</name>
<proteinExistence type="predicted"/>
<dbReference type="InterPro" id="IPR016181">
    <property type="entry name" value="Acyl_CoA_acyltransferase"/>
</dbReference>
<dbReference type="SUPFAM" id="SSF55729">
    <property type="entry name" value="Acyl-CoA N-acyltransferases (Nat)"/>
    <property type="match status" value="1"/>
</dbReference>
<evidence type="ECO:0000259" key="1">
    <source>
        <dbReference type="PROSITE" id="PS51186"/>
    </source>
</evidence>